<protein>
    <submittedName>
        <fullName evidence="9">GMC family oxidoreductase N-terminal domain-containing protein</fullName>
    </submittedName>
</protein>
<dbReference type="RefSeq" id="WP_209361505.1">
    <property type="nucleotide sequence ID" value="NZ_JAGISH010000007.1"/>
</dbReference>
<evidence type="ECO:0000256" key="3">
    <source>
        <dbReference type="ARBA" id="ARBA00022630"/>
    </source>
</evidence>
<dbReference type="Gene3D" id="3.50.50.60">
    <property type="entry name" value="FAD/NAD(P)-binding domain"/>
    <property type="match status" value="1"/>
</dbReference>
<dbReference type="Pfam" id="PF05199">
    <property type="entry name" value="GMC_oxred_C"/>
    <property type="match status" value="1"/>
</dbReference>
<sequence length="544" mass="59012">MSKGYDFIIIGGGTAGSVLAGRLTEDASVNVLLLEAGGSDRHPYYHLPAGFAKMTKGIGSWGWETVPQRNMQNKVFRYTQAKVIGGGSSINAQVYTRGNAQDYDDWRQMGCDGWSYEDVLPYFRKAEDNETYDNRYHGKGGPVGVSEPRAPLPVCEAYFEAARAVGIPRNRDINGETQEGACFYQLTQKDGRRSSAAMAYVTPNRHRANLTVRLAAQVRRIVVDKGHATGVEMMDGTRIAAGREVLLCSGAVGSPRLLQLSGIGPADHLSDLGIDVVFDQPQIGENLQDHLDLYCIAELRGPYSYDRYAKPHWAAIAGLRYLLGRRGPVASSLFETGGFWYVNPDARSPDIQMHLGLGTGIEHGVAAMPQGGVTLNSCYLRPRSRGTVRLQSADPAKAPLIDPNYLQDPMDREMSIRGLKLTQEILSQEALSKYILAERLPGPDVQTEQDYFDFICQHSKTSHHCAGTCRMGGDPGAVVDTRLRFNGIAGLRIVDNSIMPSVVSSNTNAAALMIGEKAADMIKADHGMGTGVGQGLSPTTRGAA</sequence>
<feature type="domain" description="Glucose-methanol-choline oxidoreductase N-terminal" evidence="8">
    <location>
        <begin position="250"/>
        <end position="264"/>
    </location>
</feature>
<organism evidence="9 10">
    <name type="scientific">Sagittula salina</name>
    <dbReference type="NCBI Taxonomy" id="2820268"/>
    <lineage>
        <taxon>Bacteria</taxon>
        <taxon>Pseudomonadati</taxon>
        <taxon>Pseudomonadota</taxon>
        <taxon>Alphaproteobacteria</taxon>
        <taxon>Rhodobacterales</taxon>
        <taxon>Roseobacteraceae</taxon>
        <taxon>Sagittula</taxon>
    </lineage>
</organism>
<proteinExistence type="inferred from homology"/>
<feature type="binding site" evidence="5">
    <location>
        <position position="218"/>
    </location>
    <ligand>
        <name>FAD</name>
        <dbReference type="ChEBI" id="CHEBI:57692"/>
    </ligand>
</feature>
<comment type="similarity">
    <text evidence="2 6">Belongs to the GMC oxidoreductase family.</text>
</comment>
<evidence type="ECO:0000313" key="10">
    <source>
        <dbReference type="Proteomes" id="UP000675940"/>
    </source>
</evidence>
<dbReference type="InterPro" id="IPR012132">
    <property type="entry name" value="GMC_OxRdtase"/>
</dbReference>
<dbReference type="GO" id="GO:0050660">
    <property type="term" value="F:flavin adenine dinucleotide binding"/>
    <property type="evidence" value="ECO:0007669"/>
    <property type="project" value="InterPro"/>
</dbReference>
<dbReference type="PROSITE" id="PS00624">
    <property type="entry name" value="GMC_OXRED_2"/>
    <property type="match status" value="1"/>
</dbReference>
<feature type="binding site" evidence="5">
    <location>
        <begin position="91"/>
        <end position="94"/>
    </location>
    <ligand>
        <name>FAD</name>
        <dbReference type="ChEBI" id="CHEBI:57692"/>
    </ligand>
</feature>
<evidence type="ECO:0000256" key="6">
    <source>
        <dbReference type="RuleBase" id="RU003968"/>
    </source>
</evidence>
<dbReference type="Proteomes" id="UP000675940">
    <property type="component" value="Unassembled WGS sequence"/>
</dbReference>
<dbReference type="PROSITE" id="PS00623">
    <property type="entry name" value="GMC_OXRED_1"/>
    <property type="match status" value="1"/>
</dbReference>
<evidence type="ECO:0000256" key="2">
    <source>
        <dbReference type="ARBA" id="ARBA00010790"/>
    </source>
</evidence>
<dbReference type="PANTHER" id="PTHR11552:SF147">
    <property type="entry name" value="CHOLINE DEHYDROGENASE, MITOCHONDRIAL"/>
    <property type="match status" value="1"/>
</dbReference>
<dbReference type="Gene3D" id="3.30.560.10">
    <property type="entry name" value="Glucose Oxidase, domain 3"/>
    <property type="match status" value="1"/>
</dbReference>
<dbReference type="GO" id="GO:0016614">
    <property type="term" value="F:oxidoreductase activity, acting on CH-OH group of donors"/>
    <property type="evidence" value="ECO:0007669"/>
    <property type="project" value="InterPro"/>
</dbReference>
<name>A0A940MRP7_9RHOB</name>
<gene>
    <name evidence="9" type="ORF">J5474_13850</name>
</gene>
<keyword evidence="10" id="KW-1185">Reference proteome</keyword>
<comment type="cofactor">
    <cofactor evidence="1 5">
        <name>FAD</name>
        <dbReference type="ChEBI" id="CHEBI:57692"/>
    </cofactor>
</comment>
<dbReference type="SUPFAM" id="SSF51905">
    <property type="entry name" value="FAD/NAD(P)-binding domain"/>
    <property type="match status" value="1"/>
</dbReference>
<dbReference type="InterPro" id="IPR007867">
    <property type="entry name" value="GMC_OxRtase_C"/>
</dbReference>
<evidence type="ECO:0000259" key="8">
    <source>
        <dbReference type="PROSITE" id="PS00624"/>
    </source>
</evidence>
<evidence type="ECO:0000256" key="5">
    <source>
        <dbReference type="PIRSR" id="PIRSR000137-2"/>
    </source>
</evidence>
<dbReference type="InterPro" id="IPR036188">
    <property type="entry name" value="FAD/NAD-bd_sf"/>
</dbReference>
<evidence type="ECO:0000256" key="1">
    <source>
        <dbReference type="ARBA" id="ARBA00001974"/>
    </source>
</evidence>
<dbReference type="EMBL" id="JAGISH010000007">
    <property type="protein sequence ID" value="MBP0483571.1"/>
    <property type="molecule type" value="Genomic_DNA"/>
</dbReference>
<feature type="binding site" evidence="5">
    <location>
        <position position="83"/>
    </location>
    <ligand>
        <name>FAD</name>
        <dbReference type="ChEBI" id="CHEBI:57692"/>
    </ligand>
</feature>
<dbReference type="PANTHER" id="PTHR11552">
    <property type="entry name" value="GLUCOSE-METHANOL-CHOLINE GMC OXIDOREDUCTASE"/>
    <property type="match status" value="1"/>
</dbReference>
<evidence type="ECO:0000313" key="9">
    <source>
        <dbReference type="EMBL" id="MBP0483571.1"/>
    </source>
</evidence>
<evidence type="ECO:0000256" key="4">
    <source>
        <dbReference type="ARBA" id="ARBA00022827"/>
    </source>
</evidence>
<evidence type="ECO:0000259" key="7">
    <source>
        <dbReference type="PROSITE" id="PS00623"/>
    </source>
</evidence>
<keyword evidence="4 5" id="KW-0274">FAD</keyword>
<dbReference type="SUPFAM" id="SSF54373">
    <property type="entry name" value="FAD-linked reductases, C-terminal domain"/>
    <property type="match status" value="1"/>
</dbReference>
<keyword evidence="3 6" id="KW-0285">Flavoprotein</keyword>
<dbReference type="PIRSF" id="PIRSF000137">
    <property type="entry name" value="Alcohol_oxidase"/>
    <property type="match status" value="1"/>
</dbReference>
<comment type="caution">
    <text evidence="9">The sequence shown here is derived from an EMBL/GenBank/DDBJ whole genome shotgun (WGS) entry which is preliminary data.</text>
</comment>
<dbReference type="AlphaFoldDB" id="A0A940MRP7"/>
<accession>A0A940MRP7</accession>
<dbReference type="InterPro" id="IPR000172">
    <property type="entry name" value="GMC_OxRdtase_N"/>
</dbReference>
<feature type="domain" description="Glucose-methanol-choline oxidoreductase N-terminal" evidence="7">
    <location>
        <begin position="81"/>
        <end position="104"/>
    </location>
</feature>
<reference evidence="9" key="1">
    <citation type="submission" date="2021-03" db="EMBL/GenBank/DDBJ databases">
        <title>Sagittula salina sp. nov. strain M10.9X isolated from the marine waste.</title>
        <authorList>
            <person name="Satari L."/>
            <person name="Molina-Menor E."/>
            <person name="Vidal-Verdu A."/>
            <person name="Pascual J."/>
            <person name="Pereto J."/>
            <person name="Porcar M."/>
        </authorList>
    </citation>
    <scope>NUCLEOTIDE SEQUENCE</scope>
    <source>
        <strain evidence="9">M10.9X</strain>
    </source>
</reference>
<dbReference type="Pfam" id="PF00732">
    <property type="entry name" value="GMC_oxred_N"/>
    <property type="match status" value="1"/>
</dbReference>